<organism evidence="1 2">
    <name type="scientific">Purpureocillium lilacinum</name>
    <name type="common">Paecilomyces lilacinus</name>
    <dbReference type="NCBI Taxonomy" id="33203"/>
    <lineage>
        <taxon>Eukaryota</taxon>
        <taxon>Fungi</taxon>
        <taxon>Dikarya</taxon>
        <taxon>Ascomycota</taxon>
        <taxon>Pezizomycotina</taxon>
        <taxon>Sordariomycetes</taxon>
        <taxon>Hypocreomycetidae</taxon>
        <taxon>Hypocreales</taxon>
        <taxon>Ophiocordycipitaceae</taxon>
        <taxon>Purpureocillium</taxon>
    </lineage>
</organism>
<dbReference type="Proteomes" id="UP000078240">
    <property type="component" value="Unassembled WGS sequence"/>
</dbReference>
<reference evidence="1 2" key="1">
    <citation type="submission" date="2016-01" db="EMBL/GenBank/DDBJ databases">
        <title>Biosynthesis of antibiotic leucinostatins and their inhibition on Phytophthora in bio-control Purpureocillium lilacinum.</title>
        <authorList>
            <person name="Wang G."/>
            <person name="Liu Z."/>
            <person name="Lin R."/>
            <person name="Li E."/>
            <person name="Mao Z."/>
            <person name="Ling J."/>
            <person name="Yin W."/>
            <person name="Xie B."/>
        </authorList>
    </citation>
    <scope>NUCLEOTIDE SEQUENCE [LARGE SCALE GENOMIC DNA]</scope>
    <source>
        <strain evidence="1">PLBJ-1</strain>
    </source>
</reference>
<dbReference type="AlphaFoldDB" id="A0A179GLH5"/>
<accession>A0A179GLH5</accession>
<proteinExistence type="predicted"/>
<protein>
    <submittedName>
        <fullName evidence="1">Uncharacterized protein</fullName>
    </submittedName>
</protein>
<dbReference type="EMBL" id="LSBH01000005">
    <property type="protein sequence ID" value="OAQ78736.1"/>
    <property type="molecule type" value="Genomic_DNA"/>
</dbReference>
<evidence type="ECO:0000313" key="1">
    <source>
        <dbReference type="EMBL" id="OAQ78736.1"/>
    </source>
</evidence>
<comment type="caution">
    <text evidence="1">The sequence shown here is derived from an EMBL/GenBank/DDBJ whole genome shotgun (WGS) entry which is preliminary data.</text>
</comment>
<sequence length="91" mass="9954">MLAGPSEERAVGAWCKASTDDEHLQPQDVGAIMTHTSKRQWTSLTHRVTTRLAPLKARISTRCRDSVPPPTLPGFPYLASKLNGLESCRPG</sequence>
<gene>
    <name evidence="1" type="ORF">VFPBJ_06857</name>
</gene>
<evidence type="ECO:0000313" key="2">
    <source>
        <dbReference type="Proteomes" id="UP000078240"/>
    </source>
</evidence>
<name>A0A179GLH5_PURLI</name>